<dbReference type="NCBIfam" id="TIGR01494">
    <property type="entry name" value="ATPase_P-type"/>
    <property type="match status" value="3"/>
</dbReference>
<dbReference type="InterPro" id="IPR023299">
    <property type="entry name" value="ATPase_P-typ_cyto_dom_N"/>
</dbReference>
<feature type="transmembrane region" description="Helical" evidence="10">
    <location>
        <begin position="710"/>
        <end position="731"/>
    </location>
</feature>
<evidence type="ECO:0000256" key="6">
    <source>
        <dbReference type="ARBA" id="ARBA00022842"/>
    </source>
</evidence>
<dbReference type="InterPro" id="IPR018303">
    <property type="entry name" value="ATPase_P-typ_P_site"/>
</dbReference>
<comment type="subcellular location">
    <subcellularLocation>
        <location evidence="1">Endomembrane system</location>
        <topology evidence="1">Multi-pass membrane protein</topology>
    </subcellularLocation>
</comment>
<evidence type="ECO:0000256" key="1">
    <source>
        <dbReference type="ARBA" id="ARBA00004127"/>
    </source>
</evidence>
<evidence type="ECO:0000256" key="7">
    <source>
        <dbReference type="ARBA" id="ARBA00022967"/>
    </source>
</evidence>
<accession>A0A7X9HI84</accession>
<evidence type="ECO:0000256" key="10">
    <source>
        <dbReference type="SAM" id="Phobius"/>
    </source>
</evidence>
<feature type="domain" description="Cation-transporting P-type ATPase N-terminal" evidence="11">
    <location>
        <begin position="5"/>
        <end position="78"/>
    </location>
</feature>
<evidence type="ECO:0000256" key="5">
    <source>
        <dbReference type="ARBA" id="ARBA00022840"/>
    </source>
</evidence>
<proteinExistence type="predicted"/>
<dbReference type="Gene3D" id="1.20.1110.10">
    <property type="entry name" value="Calcium-transporting ATPase, transmembrane domain"/>
    <property type="match status" value="1"/>
</dbReference>
<keyword evidence="2" id="KW-0597">Phosphoprotein</keyword>
<evidence type="ECO:0000313" key="12">
    <source>
        <dbReference type="EMBL" id="NMB70374.1"/>
    </source>
</evidence>
<feature type="transmembrane region" description="Helical" evidence="10">
    <location>
        <begin position="743"/>
        <end position="759"/>
    </location>
</feature>
<dbReference type="InterPro" id="IPR023298">
    <property type="entry name" value="ATPase_P-typ_TM_dom_sf"/>
</dbReference>
<dbReference type="GO" id="GO:0016887">
    <property type="term" value="F:ATP hydrolysis activity"/>
    <property type="evidence" value="ECO:0007669"/>
    <property type="project" value="InterPro"/>
</dbReference>
<dbReference type="PROSITE" id="PS00154">
    <property type="entry name" value="ATPASE_E1_E2"/>
    <property type="match status" value="1"/>
</dbReference>
<feature type="transmembrane region" description="Helical" evidence="10">
    <location>
        <begin position="83"/>
        <end position="101"/>
    </location>
</feature>
<dbReference type="EMBL" id="JAAZNL010000052">
    <property type="protein sequence ID" value="NMB70374.1"/>
    <property type="molecule type" value="Genomic_DNA"/>
</dbReference>
<evidence type="ECO:0000256" key="9">
    <source>
        <dbReference type="ARBA" id="ARBA00023136"/>
    </source>
</evidence>
<feature type="transmembrane region" description="Helical" evidence="10">
    <location>
        <begin position="643"/>
        <end position="665"/>
    </location>
</feature>
<organism evidence="12 13">
    <name type="scientific">candidate division WWE3 bacterium</name>
    <dbReference type="NCBI Taxonomy" id="2053526"/>
    <lineage>
        <taxon>Bacteria</taxon>
        <taxon>Katanobacteria</taxon>
    </lineage>
</organism>
<dbReference type="PRINTS" id="PR00120">
    <property type="entry name" value="HATPASE"/>
</dbReference>
<dbReference type="SFLD" id="SFLDF00027">
    <property type="entry name" value="p-type_atpase"/>
    <property type="match status" value="1"/>
</dbReference>
<feature type="transmembrane region" description="Helical" evidence="10">
    <location>
        <begin position="245"/>
        <end position="264"/>
    </location>
</feature>
<dbReference type="GO" id="GO:0005524">
    <property type="term" value="F:ATP binding"/>
    <property type="evidence" value="ECO:0007669"/>
    <property type="project" value="UniProtKB-KW"/>
</dbReference>
<evidence type="ECO:0000256" key="4">
    <source>
        <dbReference type="ARBA" id="ARBA00022741"/>
    </source>
</evidence>
<comment type="caution">
    <text evidence="12">The sequence shown here is derived from an EMBL/GenBank/DDBJ whole genome shotgun (WGS) entry which is preliminary data.</text>
</comment>
<dbReference type="SUPFAM" id="SSF81653">
    <property type="entry name" value="Calcium ATPase, transduction domain A"/>
    <property type="match status" value="1"/>
</dbReference>
<dbReference type="InterPro" id="IPR008250">
    <property type="entry name" value="ATPase_P-typ_transduc_dom_A_sf"/>
</dbReference>
<dbReference type="AlphaFoldDB" id="A0A7X9HI84"/>
<dbReference type="InterPro" id="IPR036412">
    <property type="entry name" value="HAD-like_sf"/>
</dbReference>
<dbReference type="Pfam" id="PF00689">
    <property type="entry name" value="Cation_ATPase_C"/>
    <property type="match status" value="1"/>
</dbReference>
<keyword evidence="9 10" id="KW-0472">Membrane</keyword>
<dbReference type="InterPro" id="IPR059000">
    <property type="entry name" value="ATPase_P-type_domA"/>
</dbReference>
<dbReference type="Pfam" id="PF00122">
    <property type="entry name" value="E1-E2_ATPase"/>
    <property type="match status" value="1"/>
</dbReference>
<dbReference type="GO" id="GO:0012505">
    <property type="term" value="C:endomembrane system"/>
    <property type="evidence" value="ECO:0007669"/>
    <property type="project" value="UniProtKB-SubCell"/>
</dbReference>
<name>A0A7X9HI84_UNCKA</name>
<dbReference type="SUPFAM" id="SSF81665">
    <property type="entry name" value="Calcium ATPase, transmembrane domain M"/>
    <property type="match status" value="1"/>
</dbReference>
<feature type="transmembrane region" description="Helical" evidence="10">
    <location>
        <begin position="810"/>
        <end position="831"/>
    </location>
</feature>
<keyword evidence="3 10" id="KW-0812">Transmembrane</keyword>
<feature type="transmembrane region" description="Helical" evidence="10">
    <location>
        <begin position="671"/>
        <end position="690"/>
    </location>
</feature>
<keyword evidence="6" id="KW-0460">Magnesium</keyword>
<dbReference type="PANTHER" id="PTHR42861">
    <property type="entry name" value="CALCIUM-TRANSPORTING ATPASE"/>
    <property type="match status" value="1"/>
</dbReference>
<gene>
    <name evidence="12" type="ORF">GYA27_04210</name>
</gene>
<dbReference type="Pfam" id="PF00690">
    <property type="entry name" value="Cation_ATPase_N"/>
    <property type="match status" value="1"/>
</dbReference>
<reference evidence="12 13" key="1">
    <citation type="journal article" date="2020" name="Biotechnol. Biofuels">
        <title>New insights from the biogas microbiome by comprehensive genome-resolved metagenomics of nearly 1600 species originating from multiple anaerobic digesters.</title>
        <authorList>
            <person name="Campanaro S."/>
            <person name="Treu L."/>
            <person name="Rodriguez-R L.M."/>
            <person name="Kovalovszki A."/>
            <person name="Ziels R.M."/>
            <person name="Maus I."/>
            <person name="Zhu X."/>
            <person name="Kougias P.G."/>
            <person name="Basile A."/>
            <person name="Luo G."/>
            <person name="Schluter A."/>
            <person name="Konstantinidis K.T."/>
            <person name="Angelidaki I."/>
        </authorList>
    </citation>
    <scope>NUCLEOTIDE SEQUENCE [LARGE SCALE GENOMIC DNA]</scope>
    <source>
        <strain evidence="12">AS27yjCOA_165</strain>
    </source>
</reference>
<evidence type="ECO:0000313" key="13">
    <source>
        <dbReference type="Proteomes" id="UP000526033"/>
    </source>
</evidence>
<dbReference type="GO" id="GO:0016020">
    <property type="term" value="C:membrane"/>
    <property type="evidence" value="ECO:0007669"/>
    <property type="project" value="InterPro"/>
</dbReference>
<keyword evidence="8 10" id="KW-1133">Transmembrane helix</keyword>
<evidence type="ECO:0000256" key="3">
    <source>
        <dbReference type="ARBA" id="ARBA00022692"/>
    </source>
</evidence>
<dbReference type="Gene3D" id="3.40.50.1000">
    <property type="entry name" value="HAD superfamily/HAD-like"/>
    <property type="match status" value="1"/>
</dbReference>
<evidence type="ECO:0000256" key="2">
    <source>
        <dbReference type="ARBA" id="ARBA00022553"/>
    </source>
</evidence>
<dbReference type="InterPro" id="IPR004014">
    <property type="entry name" value="ATPase_P-typ_cation-transptr_N"/>
</dbReference>
<dbReference type="SUPFAM" id="SSF56784">
    <property type="entry name" value="HAD-like"/>
    <property type="match status" value="1"/>
</dbReference>
<evidence type="ECO:0000259" key="11">
    <source>
        <dbReference type="SMART" id="SM00831"/>
    </source>
</evidence>
<dbReference type="SFLD" id="SFLDS00003">
    <property type="entry name" value="Haloacid_Dehalogenase"/>
    <property type="match status" value="1"/>
</dbReference>
<dbReference type="InterPro" id="IPR023214">
    <property type="entry name" value="HAD_sf"/>
</dbReference>
<feature type="transmembrane region" description="Helical" evidence="10">
    <location>
        <begin position="771"/>
        <end position="790"/>
    </location>
</feature>
<dbReference type="SFLD" id="SFLDG00002">
    <property type="entry name" value="C1.7:_P-type_atpase_like"/>
    <property type="match status" value="1"/>
</dbReference>
<dbReference type="InterPro" id="IPR006068">
    <property type="entry name" value="ATPase_P-typ_cation-transptr_C"/>
</dbReference>
<dbReference type="Gene3D" id="3.40.1110.10">
    <property type="entry name" value="Calcium-transporting ATPase, cytoplasmic domain N"/>
    <property type="match status" value="1"/>
</dbReference>
<keyword evidence="4" id="KW-0547">Nucleotide-binding</keyword>
<sequence length="840" mass="93291">MSFERYTALSSDGTLNEFKIFIEKGYTTKQIQELRKKYGKNELTKNQVTWWHILFRQFKSVFIYILIAAVLITFVLGEKFDSFFILFFVGVNVILGFFQEYKSEQTTKFLRKYTNKRATVVRDGAEETIDATELVPGDVVVIETGDIVAADLRLVQCNALMLDESTLTGESVSVRKTTEALSGEQKDVFKASNIAFSGTTVVEGKGLGIVVAVGKDTQFGKIAKLTTQAEETSVFERQINKFSKFILFLVLITLVIVFVVHVFFKNTLSLMELVIYSIALAVGVIPEAMPLVTTFALSIGAAKLAKKKVIVKRLSAIEDLGGIQILCTDKTGTITENKLSVSSLFTENEAKTLELGILAASSLDKKGTPNNSFDLAILEKIGVGYKELVKKHNRLFELPFNPARRRNSVLLESNGTRVLIVRGAVEAVMPHVVDMSADKNERLMQWVLQEGRQGRRVIAIAKKTIESMSYTVADEESQLSFVGLIAFEDPIKSTTNEALKKAKDLGIVTKIITGDSAEVAVAVGIKVGIAEKQSDVITGDEFLSLPKNKQKEVALKLNVFARMSPEQKYDLIKLLQENYEVGFLGEGINDGPALKAAGVSIVVDNASDVSREVADLILLKHDLKVIIDGIELGRKTYVNVTNYVKATLASNFGNFYAMAFVTLLIDYLPMLPVQILLVNLLSDFPMISIATDNVDRKDLLDPKNYAMKDLLFLATILGLVSTAFDFMMFGIFKNYGESGLQTYWFIGSILTELVLIYSIRTQGWFFKVRNLPSMSILVLTLVASLATVFIPFTTLGTEIFKFIVPAWDKLALVFAIVVGYLASTEIVKHVYYKYLNFSKQ</sequence>
<dbReference type="InterPro" id="IPR044492">
    <property type="entry name" value="P_typ_ATPase_HD_dom"/>
</dbReference>
<dbReference type="Pfam" id="PF13246">
    <property type="entry name" value="Cation_ATPase"/>
    <property type="match status" value="1"/>
</dbReference>
<keyword evidence="7" id="KW-1278">Translocase</keyword>
<feature type="transmembrane region" description="Helical" evidence="10">
    <location>
        <begin position="61"/>
        <end position="77"/>
    </location>
</feature>
<dbReference type="PRINTS" id="PR00119">
    <property type="entry name" value="CATATPASE"/>
</dbReference>
<dbReference type="Proteomes" id="UP000526033">
    <property type="component" value="Unassembled WGS sequence"/>
</dbReference>
<dbReference type="InterPro" id="IPR001757">
    <property type="entry name" value="P_typ_ATPase"/>
</dbReference>
<dbReference type="SMART" id="SM00831">
    <property type="entry name" value="Cation_ATPase_N"/>
    <property type="match status" value="1"/>
</dbReference>
<dbReference type="Gene3D" id="2.70.150.10">
    <property type="entry name" value="Calcium-transporting ATPase, cytoplasmic transduction domain A"/>
    <property type="match status" value="1"/>
</dbReference>
<dbReference type="FunFam" id="2.70.150.10:FF:000160">
    <property type="entry name" value="Sarcoplasmic/endoplasmic reticulum calcium ATPase 1"/>
    <property type="match status" value="1"/>
</dbReference>
<keyword evidence="5" id="KW-0067">ATP-binding</keyword>
<evidence type="ECO:0000256" key="8">
    <source>
        <dbReference type="ARBA" id="ARBA00022989"/>
    </source>
</evidence>
<feature type="transmembrane region" description="Helical" evidence="10">
    <location>
        <begin position="276"/>
        <end position="302"/>
    </location>
</feature>
<protein>
    <submittedName>
        <fullName evidence="12">Cation-transporting P-type ATPase</fullName>
    </submittedName>
</protein>